<accession>A0A453RC50</accession>
<evidence type="ECO:0000313" key="1">
    <source>
        <dbReference type="EnsemblPlants" id="AET7Gv20530600.2"/>
    </source>
</evidence>
<dbReference type="Gramene" id="AET7Gv20530600.2">
    <property type="protein sequence ID" value="AET7Gv20530600.2"/>
    <property type="gene ID" value="AET7Gv20530600"/>
</dbReference>
<keyword evidence="2" id="KW-1185">Reference proteome</keyword>
<reference evidence="2" key="2">
    <citation type="journal article" date="2017" name="Nat. Plants">
        <title>The Aegilops tauschii genome reveals multiple impacts of transposons.</title>
        <authorList>
            <person name="Zhao G."/>
            <person name="Zou C."/>
            <person name="Li K."/>
            <person name="Wang K."/>
            <person name="Li T."/>
            <person name="Gao L."/>
            <person name="Zhang X."/>
            <person name="Wang H."/>
            <person name="Yang Z."/>
            <person name="Liu X."/>
            <person name="Jiang W."/>
            <person name="Mao L."/>
            <person name="Kong X."/>
            <person name="Jiao Y."/>
            <person name="Jia J."/>
        </authorList>
    </citation>
    <scope>NUCLEOTIDE SEQUENCE [LARGE SCALE GENOMIC DNA]</scope>
    <source>
        <strain evidence="2">cv. AL8/78</strain>
    </source>
</reference>
<organism evidence="1 2">
    <name type="scientific">Aegilops tauschii subsp. strangulata</name>
    <name type="common">Goatgrass</name>
    <dbReference type="NCBI Taxonomy" id="200361"/>
    <lineage>
        <taxon>Eukaryota</taxon>
        <taxon>Viridiplantae</taxon>
        <taxon>Streptophyta</taxon>
        <taxon>Embryophyta</taxon>
        <taxon>Tracheophyta</taxon>
        <taxon>Spermatophyta</taxon>
        <taxon>Magnoliopsida</taxon>
        <taxon>Liliopsida</taxon>
        <taxon>Poales</taxon>
        <taxon>Poaceae</taxon>
        <taxon>BOP clade</taxon>
        <taxon>Pooideae</taxon>
        <taxon>Triticodae</taxon>
        <taxon>Triticeae</taxon>
        <taxon>Triticinae</taxon>
        <taxon>Aegilops</taxon>
    </lineage>
</organism>
<sequence length="50" mass="5564">MLTCIDPTLLLAISARGVGLCSIFIVYTQTQFKAGELMCVRLCSRKEKLK</sequence>
<reference evidence="1" key="4">
    <citation type="submission" date="2019-03" db="UniProtKB">
        <authorList>
            <consortium name="EnsemblPlants"/>
        </authorList>
    </citation>
    <scope>IDENTIFICATION</scope>
</reference>
<reference evidence="1" key="3">
    <citation type="journal article" date="2017" name="Nature">
        <title>Genome sequence of the progenitor of the wheat D genome Aegilops tauschii.</title>
        <authorList>
            <person name="Luo M.C."/>
            <person name="Gu Y.Q."/>
            <person name="Puiu D."/>
            <person name="Wang H."/>
            <person name="Twardziok S.O."/>
            <person name="Deal K.R."/>
            <person name="Huo N."/>
            <person name="Zhu T."/>
            <person name="Wang L."/>
            <person name="Wang Y."/>
            <person name="McGuire P.E."/>
            <person name="Liu S."/>
            <person name="Long H."/>
            <person name="Ramasamy R.K."/>
            <person name="Rodriguez J.C."/>
            <person name="Van S.L."/>
            <person name="Yuan L."/>
            <person name="Wang Z."/>
            <person name="Xia Z."/>
            <person name="Xiao L."/>
            <person name="Anderson O.D."/>
            <person name="Ouyang S."/>
            <person name="Liang Y."/>
            <person name="Zimin A.V."/>
            <person name="Pertea G."/>
            <person name="Qi P."/>
            <person name="Bennetzen J.L."/>
            <person name="Dai X."/>
            <person name="Dawson M.W."/>
            <person name="Muller H.G."/>
            <person name="Kugler K."/>
            <person name="Rivarola-Duarte L."/>
            <person name="Spannagl M."/>
            <person name="Mayer K.F.X."/>
            <person name="Lu F.H."/>
            <person name="Bevan M.W."/>
            <person name="Leroy P."/>
            <person name="Li P."/>
            <person name="You F.M."/>
            <person name="Sun Q."/>
            <person name="Liu Z."/>
            <person name="Lyons E."/>
            <person name="Wicker T."/>
            <person name="Salzberg S.L."/>
            <person name="Devos K.M."/>
            <person name="Dvorak J."/>
        </authorList>
    </citation>
    <scope>NUCLEOTIDE SEQUENCE [LARGE SCALE GENOMIC DNA]</scope>
    <source>
        <strain evidence="1">cv. AL8/78</strain>
    </source>
</reference>
<reference evidence="2" key="1">
    <citation type="journal article" date="2014" name="Science">
        <title>Ancient hybridizations among the ancestral genomes of bread wheat.</title>
        <authorList>
            <consortium name="International Wheat Genome Sequencing Consortium,"/>
            <person name="Marcussen T."/>
            <person name="Sandve S.R."/>
            <person name="Heier L."/>
            <person name="Spannagl M."/>
            <person name="Pfeifer M."/>
            <person name="Jakobsen K.S."/>
            <person name="Wulff B.B."/>
            <person name="Steuernagel B."/>
            <person name="Mayer K.F."/>
            <person name="Olsen O.A."/>
        </authorList>
    </citation>
    <scope>NUCLEOTIDE SEQUENCE [LARGE SCALE GENOMIC DNA]</scope>
    <source>
        <strain evidence="2">cv. AL8/78</strain>
    </source>
</reference>
<name>A0A453RC50_AEGTS</name>
<proteinExistence type="predicted"/>
<reference evidence="1" key="5">
    <citation type="journal article" date="2021" name="G3 (Bethesda)">
        <title>Aegilops tauschii genome assembly Aet v5.0 features greater sequence contiguity and improved annotation.</title>
        <authorList>
            <person name="Wang L."/>
            <person name="Zhu T."/>
            <person name="Rodriguez J.C."/>
            <person name="Deal K.R."/>
            <person name="Dubcovsky J."/>
            <person name="McGuire P.E."/>
            <person name="Lux T."/>
            <person name="Spannagl M."/>
            <person name="Mayer K.F.X."/>
            <person name="Baldrich P."/>
            <person name="Meyers B.C."/>
            <person name="Huo N."/>
            <person name="Gu Y.Q."/>
            <person name="Zhou H."/>
            <person name="Devos K.M."/>
            <person name="Bennetzen J.L."/>
            <person name="Unver T."/>
            <person name="Budak H."/>
            <person name="Gulick P.J."/>
            <person name="Galiba G."/>
            <person name="Kalapos B."/>
            <person name="Nelson D.R."/>
            <person name="Li P."/>
            <person name="You F.M."/>
            <person name="Luo M.C."/>
            <person name="Dvorak J."/>
        </authorList>
    </citation>
    <scope>NUCLEOTIDE SEQUENCE [LARGE SCALE GENOMIC DNA]</scope>
    <source>
        <strain evidence="1">cv. AL8/78</strain>
    </source>
</reference>
<dbReference type="EnsemblPlants" id="AET7Gv20530600.2">
    <property type="protein sequence ID" value="AET7Gv20530600.2"/>
    <property type="gene ID" value="AET7Gv20530600"/>
</dbReference>
<dbReference type="Proteomes" id="UP000015105">
    <property type="component" value="Chromosome 7D"/>
</dbReference>
<dbReference type="AlphaFoldDB" id="A0A453RC50"/>
<protein>
    <submittedName>
        <fullName evidence="1">Uncharacterized protein</fullName>
    </submittedName>
</protein>
<evidence type="ECO:0000313" key="2">
    <source>
        <dbReference type="Proteomes" id="UP000015105"/>
    </source>
</evidence>